<dbReference type="Pfam" id="PF00240">
    <property type="entry name" value="ubiquitin"/>
    <property type="match status" value="1"/>
</dbReference>
<dbReference type="GO" id="GO:0036503">
    <property type="term" value="P:ERAD pathway"/>
    <property type="evidence" value="ECO:0007669"/>
    <property type="project" value="TreeGrafter"/>
</dbReference>
<feature type="compositionally biased region" description="Low complexity" evidence="1">
    <location>
        <begin position="106"/>
        <end position="118"/>
    </location>
</feature>
<feature type="compositionally biased region" description="Low complexity" evidence="1">
    <location>
        <begin position="287"/>
        <end position="303"/>
    </location>
</feature>
<feature type="region of interest" description="Disordered" evidence="1">
    <location>
        <begin position="1168"/>
        <end position="1261"/>
    </location>
</feature>
<dbReference type="CDD" id="cd17039">
    <property type="entry name" value="Ubl_ubiquitin_like"/>
    <property type="match status" value="1"/>
</dbReference>
<protein>
    <recommendedName>
        <fullName evidence="2">Ubiquitin-like domain-containing protein</fullName>
    </recommendedName>
</protein>
<dbReference type="InterPro" id="IPR000626">
    <property type="entry name" value="Ubiquitin-like_dom"/>
</dbReference>
<feature type="region of interest" description="Disordered" evidence="1">
    <location>
        <begin position="1322"/>
        <end position="1344"/>
    </location>
</feature>
<dbReference type="SMART" id="SM00213">
    <property type="entry name" value="UBQ"/>
    <property type="match status" value="1"/>
</dbReference>
<dbReference type="PROSITE" id="PS50053">
    <property type="entry name" value="UBIQUITIN_2"/>
    <property type="match status" value="1"/>
</dbReference>
<evidence type="ECO:0000313" key="4">
    <source>
        <dbReference type="Proteomes" id="UP001485043"/>
    </source>
</evidence>
<dbReference type="EMBL" id="JALJOV010000159">
    <property type="protein sequence ID" value="KAK9866473.1"/>
    <property type="molecule type" value="Genomic_DNA"/>
</dbReference>
<feature type="region of interest" description="Disordered" evidence="1">
    <location>
        <begin position="1356"/>
        <end position="1380"/>
    </location>
</feature>
<feature type="compositionally biased region" description="Polar residues" evidence="1">
    <location>
        <begin position="989"/>
        <end position="1010"/>
    </location>
</feature>
<feature type="domain" description="Ubiquitin-like" evidence="2">
    <location>
        <begin position="15"/>
        <end position="91"/>
    </location>
</feature>
<feature type="compositionally biased region" description="Low complexity" evidence="1">
    <location>
        <begin position="738"/>
        <end position="757"/>
    </location>
</feature>
<evidence type="ECO:0000313" key="3">
    <source>
        <dbReference type="EMBL" id="KAK9866473.1"/>
    </source>
</evidence>
<feature type="region of interest" description="Disordered" evidence="1">
    <location>
        <begin position="985"/>
        <end position="1107"/>
    </location>
</feature>
<dbReference type="GO" id="GO:0031593">
    <property type="term" value="F:polyubiquitin modification-dependent protein binding"/>
    <property type="evidence" value="ECO:0007669"/>
    <property type="project" value="TreeGrafter"/>
</dbReference>
<sequence>MASSSTPASPRAGEFSVKVKTMQPETYGPLQVSQTTTVGEFKIRLQEETSIPVERQRLIFRGRVLLDNQRLVDQHVEDGHTLHLVERPPAQAQPTVQPAPIPAQQPHPHAAGPVHHGQQAAGHEAGPQVTWGQITIENNGVGPADFQQFLNGMLGGLGVPGQVGQAGIPVGIQINAETVLPNMQGAEAGGNPFAAGLPQGLRAHRGLHGLQPLHLLTTLHGYLEHVARPDQHRLLPPRPAMAPIAAGRRHEVDDRAMQAARGVLAGAELPDHVRRSIESAFSSANIPGTAAGPPPSSSSADPPMGFPAGPQATAASQDAQSRGEAPDPAPRRAGGTVDGNPAAPITATVALGELLVQAEDQMRDRMLPAIHSAGEALRNFTGLLDDADQRAIFRQRDAGPEATGPTAAAAAAPSRAPPAPNSAAQAPAEVREQVATAYSNMAQLLPAIIELMNGLGLLYWAMRGTPTPFLAAITSAINPYVGLQGVDAPASGGLHQARGMAAGAAGAVPAHGGPGHAHSGQAAAQPSGMGPSASALPPRGSTGMPRGPGPTASAGAQPPRSGDRPDQQVIQQLGLTQDAQGRWVMGAPGWGTAEARPANAGMLFQPRSLRENAALWISLIANSHRLYAQTRQHNVLELDRMLQLARAHSPLLGDTPPREVVDALHGYLEALAQAAMQALGGGAQQGHAAGTADPAISMGAPAGISDGPQQSQSGDRRHRQPSRRAADPPGAPRPYLAPPAAAGPMPQQAHQHTQTQAVPGTTGMGAIMQQMLQAGLGALPGMPQGNPAVALGQGPTMVRLGGISGPVITLTPAARAADQPNQAPLLGSVNLGGPSGLTLRPAGPQRMRAEVAGYPLTVQLEMQPLISALNQAFDQIYSSGITNGPSPAGDASERPRDGIAAAAGALMGRLTGQLVPEAIISMMPGMGPADLAPRAASNSPPAHEPGMDQVQGELDEVQVRIEPNEGSPESIQAIAPILQTIAGAPTRPAQASQQQTTVHSSPQGAPQSPNIPIAPAAGAQPTPPEPQHVHGQSPSHPAAHREEGPSDAHPSVPVSSTADPSREPELPSTEEVLDISEADQDSLPGSSASSVAGAGFREGEAGSPGQPAAVIGGGLGCAGVQRAAEAAVNQGMRRAMARHGIEVPADVDEDMIQALGQEPSFASLLSHPIAVPQTPNGSMPASPQLDGLGPGDSAGIEHVDAQPPSRQSTPHPGDGGGFSAMLGQLFQGMASPPGPAGPPGAAQEGARSESGRRSAATGGEAGLGGLLGQLLQGVGDAPGPAGARGIQVGGQGPLGGGLGAIMGQLIQSPQMQQMAEGLASQLEGRGGGSAGQQDPAGTAGAPAGLDLNAMMGMVGQMLGGDGAQRPQGQQPSARASPVTEMLEEALRDYPPEEASHWRSMLQQDAGRVHEAGPAMMQLRSAVYLAGSQQSSRAGAGDGLESLIS</sequence>
<dbReference type="Proteomes" id="UP001485043">
    <property type="component" value="Unassembled WGS sequence"/>
</dbReference>
<proteinExistence type="predicted"/>
<feature type="compositionally biased region" description="Low complexity" evidence="1">
    <location>
        <begin position="505"/>
        <end position="528"/>
    </location>
</feature>
<dbReference type="PANTHER" id="PTHR15204:SF0">
    <property type="entry name" value="LARGE PROLINE-RICH PROTEIN BAG6"/>
    <property type="match status" value="1"/>
</dbReference>
<evidence type="ECO:0000256" key="1">
    <source>
        <dbReference type="SAM" id="MobiDB-lite"/>
    </source>
</evidence>
<feature type="compositionally biased region" description="Low complexity" evidence="1">
    <location>
        <begin position="400"/>
        <end position="414"/>
    </location>
</feature>
<dbReference type="GO" id="GO:0051787">
    <property type="term" value="F:misfolded protein binding"/>
    <property type="evidence" value="ECO:0007669"/>
    <property type="project" value="TreeGrafter"/>
</dbReference>
<dbReference type="GO" id="GO:0071818">
    <property type="term" value="C:BAT3 complex"/>
    <property type="evidence" value="ECO:0007669"/>
    <property type="project" value="TreeGrafter"/>
</dbReference>
<dbReference type="PROSITE" id="PS00299">
    <property type="entry name" value="UBIQUITIN_1"/>
    <property type="match status" value="1"/>
</dbReference>
<accession>A0AAW1TCC3</accession>
<comment type="caution">
    <text evidence="3">The sequence shown here is derived from an EMBL/GenBank/DDBJ whole genome shotgun (WGS) entry which is preliminary data.</text>
</comment>
<name>A0AAW1TCC3_9CHLO</name>
<organism evidence="3 4">
    <name type="scientific">Apatococcus fuscideae</name>
    <dbReference type="NCBI Taxonomy" id="2026836"/>
    <lineage>
        <taxon>Eukaryota</taxon>
        <taxon>Viridiplantae</taxon>
        <taxon>Chlorophyta</taxon>
        <taxon>core chlorophytes</taxon>
        <taxon>Trebouxiophyceae</taxon>
        <taxon>Chlorellales</taxon>
        <taxon>Chlorellaceae</taxon>
        <taxon>Apatococcus</taxon>
    </lineage>
</organism>
<feature type="region of interest" description="Disordered" evidence="1">
    <location>
        <begin position="1425"/>
        <end position="1444"/>
    </location>
</feature>
<dbReference type="PANTHER" id="PTHR15204">
    <property type="entry name" value="LARGE PROLINE-RICH PROTEIN BAG6"/>
    <property type="match status" value="1"/>
</dbReference>
<keyword evidence="4" id="KW-1185">Reference proteome</keyword>
<dbReference type="InterPro" id="IPR019954">
    <property type="entry name" value="Ubiquitin_CS"/>
</dbReference>
<feature type="compositionally biased region" description="Low complexity" evidence="1">
    <location>
        <begin position="1085"/>
        <end position="1095"/>
    </location>
</feature>
<feature type="region of interest" description="Disordered" evidence="1">
    <location>
        <begin position="684"/>
        <end position="760"/>
    </location>
</feature>
<dbReference type="InterPro" id="IPR029071">
    <property type="entry name" value="Ubiquitin-like_domsf"/>
</dbReference>
<feature type="region of interest" description="Disordered" evidence="1">
    <location>
        <begin position="397"/>
        <end position="424"/>
    </location>
</feature>
<feature type="region of interest" description="Disordered" evidence="1">
    <location>
        <begin position="90"/>
        <end position="126"/>
    </location>
</feature>
<reference evidence="3 4" key="1">
    <citation type="journal article" date="2024" name="Nat. Commun.">
        <title>Phylogenomics reveals the evolutionary origins of lichenization in chlorophyte algae.</title>
        <authorList>
            <person name="Puginier C."/>
            <person name="Libourel C."/>
            <person name="Otte J."/>
            <person name="Skaloud P."/>
            <person name="Haon M."/>
            <person name="Grisel S."/>
            <person name="Petersen M."/>
            <person name="Berrin J.G."/>
            <person name="Delaux P.M."/>
            <person name="Dal Grande F."/>
            <person name="Keller J."/>
        </authorList>
    </citation>
    <scope>NUCLEOTIDE SEQUENCE [LARGE SCALE GENOMIC DNA]</scope>
    <source>
        <strain evidence="3 4">SAG 2523</strain>
    </source>
</reference>
<feature type="region of interest" description="Disordered" evidence="1">
    <location>
        <begin position="284"/>
        <end position="342"/>
    </location>
</feature>
<evidence type="ECO:0000259" key="2">
    <source>
        <dbReference type="PROSITE" id="PS50053"/>
    </source>
</evidence>
<feature type="compositionally biased region" description="Acidic residues" evidence="1">
    <location>
        <begin position="1071"/>
        <end position="1080"/>
    </location>
</feature>
<dbReference type="SUPFAM" id="SSF54236">
    <property type="entry name" value="Ubiquitin-like"/>
    <property type="match status" value="1"/>
</dbReference>
<gene>
    <name evidence="3" type="ORF">WJX84_005085</name>
</gene>
<dbReference type="Gene3D" id="3.10.20.90">
    <property type="entry name" value="Phosphatidylinositol 3-kinase Catalytic Subunit, Chain A, domain 1"/>
    <property type="match status" value="1"/>
</dbReference>
<feature type="region of interest" description="Disordered" evidence="1">
    <location>
        <begin position="505"/>
        <end position="566"/>
    </location>
</feature>